<dbReference type="InterPro" id="IPR000792">
    <property type="entry name" value="Tscrpt_reg_LuxR_C"/>
</dbReference>
<feature type="domain" description="HTH luxR-type" evidence="1">
    <location>
        <begin position="299"/>
        <end position="364"/>
    </location>
</feature>
<dbReference type="InterPro" id="IPR016032">
    <property type="entry name" value="Sig_transdc_resp-reg_C-effctor"/>
</dbReference>
<protein>
    <submittedName>
        <fullName evidence="2">LuxR family transcriptional regulator protein</fullName>
    </submittedName>
</protein>
<dbReference type="AlphaFoldDB" id="A0A1L5P525"/>
<dbReference type="RefSeq" id="WP_074061629.1">
    <property type="nucleotide sequence ID" value="NZ_CP017241.1"/>
</dbReference>
<proteinExistence type="predicted"/>
<dbReference type="Pfam" id="PF00196">
    <property type="entry name" value="GerE"/>
    <property type="match status" value="1"/>
</dbReference>
<dbReference type="Proteomes" id="UP000185109">
    <property type="component" value="Chromosome"/>
</dbReference>
<name>A0A1L5P525_RHIET</name>
<dbReference type="GO" id="GO:0006355">
    <property type="term" value="P:regulation of DNA-templated transcription"/>
    <property type="evidence" value="ECO:0007669"/>
    <property type="project" value="InterPro"/>
</dbReference>
<evidence type="ECO:0000259" key="1">
    <source>
        <dbReference type="PROSITE" id="PS50043"/>
    </source>
</evidence>
<dbReference type="PROSITE" id="PS50043">
    <property type="entry name" value="HTH_LUXR_2"/>
    <property type="match status" value="1"/>
</dbReference>
<dbReference type="GO" id="GO:0003677">
    <property type="term" value="F:DNA binding"/>
    <property type="evidence" value="ECO:0007669"/>
    <property type="project" value="InterPro"/>
</dbReference>
<dbReference type="CDD" id="cd06170">
    <property type="entry name" value="LuxR_C_like"/>
    <property type="match status" value="1"/>
</dbReference>
<dbReference type="SMART" id="SM00421">
    <property type="entry name" value="HTH_LUXR"/>
    <property type="match status" value="1"/>
</dbReference>
<evidence type="ECO:0000313" key="3">
    <source>
        <dbReference type="Proteomes" id="UP000185109"/>
    </source>
</evidence>
<dbReference type="SUPFAM" id="SSF46894">
    <property type="entry name" value="C-terminal effector domain of the bipartite response regulators"/>
    <property type="match status" value="1"/>
</dbReference>
<dbReference type="InterPro" id="IPR036388">
    <property type="entry name" value="WH-like_DNA-bd_sf"/>
</dbReference>
<sequence>MPIDLCKLDQALDKSLEAAVDPSLWPEILDRLTAATGSFGANIIPANARSPDLIIATESVGPALEDYFANGWHINEWRLRGIPLMMRDGTMRDQQYTTRDQFEHLEYYRFQAEHGIGRTCIIGFSSPEDLLCLTLHRTLNSDVFSDVEASVFQNARERLMASAMIMRGMSASRIGGMVDAFRATGVAAIFFDRFCRVTEVTPDAERLFGEEVFISNRTICSRVPEMTAAIQKRMRSVTTERWLRPDDSSGPLTIPRDGGRPMVLRIQRLGGNLPDFFAHSVGVCLIEDVGRKQRQNQQQLRQLFGLTATEAIIATMISQGMTLQTVAKDRSISYETARTHLRSIFGKTNTGRQAELATLLTRLNLIDLPASALC</sequence>
<dbReference type="EMBL" id="CP017241">
    <property type="protein sequence ID" value="APO75248.1"/>
    <property type="molecule type" value="Genomic_DNA"/>
</dbReference>
<reference evidence="2 3" key="1">
    <citation type="submission" date="2016-09" db="EMBL/GenBank/DDBJ databases">
        <title>The complete genome sequences of Rhizobium gallicum, symbiovars gallicum and phaseoli, symbionts associated to common bean (Phaseolus vulgaris).</title>
        <authorList>
            <person name="Bustos P."/>
            <person name="Santamaria R.I."/>
            <person name="Perez-Carrascal O.M."/>
            <person name="Juarez S."/>
            <person name="Lozano L."/>
            <person name="Martinez-Flores I."/>
            <person name="Martinez-Romero E."/>
            <person name="Cevallos M."/>
            <person name="Romero D."/>
            <person name="Davila G."/>
            <person name="Gonzalez V."/>
        </authorList>
    </citation>
    <scope>NUCLEOTIDE SEQUENCE [LARGE SCALE GENOMIC DNA]</scope>
    <source>
        <strain evidence="2 3">8C-3</strain>
    </source>
</reference>
<dbReference type="Gene3D" id="1.10.10.10">
    <property type="entry name" value="Winged helix-like DNA-binding domain superfamily/Winged helix DNA-binding domain"/>
    <property type="match status" value="1"/>
</dbReference>
<accession>A0A1L5P525</accession>
<gene>
    <name evidence="2" type="ORF">AM571_CH02439</name>
</gene>
<organism evidence="2 3">
    <name type="scientific">Rhizobium etli 8C-3</name>
    <dbReference type="NCBI Taxonomy" id="538025"/>
    <lineage>
        <taxon>Bacteria</taxon>
        <taxon>Pseudomonadati</taxon>
        <taxon>Pseudomonadota</taxon>
        <taxon>Alphaproteobacteria</taxon>
        <taxon>Hyphomicrobiales</taxon>
        <taxon>Rhizobiaceae</taxon>
        <taxon>Rhizobium/Agrobacterium group</taxon>
        <taxon>Rhizobium</taxon>
    </lineage>
</organism>
<evidence type="ECO:0000313" key="2">
    <source>
        <dbReference type="EMBL" id="APO75248.1"/>
    </source>
</evidence>